<keyword evidence="2" id="KW-1185">Reference proteome</keyword>
<reference evidence="1 2" key="1">
    <citation type="submission" date="2019-05" db="EMBL/GenBank/DDBJ databases">
        <title>Whole genome sequence analysis of Cupriavidus campinensis S14E4C strain.</title>
        <authorList>
            <person name="Abbaszade G."/>
            <person name="Szabo A."/>
            <person name="Toumi M."/>
            <person name="Toth E."/>
        </authorList>
    </citation>
    <scope>NUCLEOTIDE SEQUENCE [LARGE SCALE GENOMIC DNA]</scope>
    <source>
        <strain evidence="1 2">S14E4C</strain>
    </source>
</reference>
<evidence type="ECO:0000313" key="1">
    <source>
        <dbReference type="EMBL" id="TSP10964.1"/>
    </source>
</evidence>
<dbReference type="InterPro" id="IPR037210">
    <property type="entry name" value="YoaC-like_sf"/>
</dbReference>
<dbReference type="Proteomes" id="UP000318943">
    <property type="component" value="Unassembled WGS sequence"/>
</dbReference>
<sequence length="101" mass="11061">MMSKIVTEAVRTLSLSTNVSTGLSHPNDENRAKELFKILHEKGEVILKSDVVSAALEEGWSVSSADQLGSLAQQIGEGKKPRIEGGPWWKADIYELIVARI</sequence>
<name>A0ABY3EJ49_9BURK</name>
<accession>A0ABY3EJ49</accession>
<organism evidence="1 2">
    <name type="scientific">Cupriavidus campinensis</name>
    <dbReference type="NCBI Taxonomy" id="151783"/>
    <lineage>
        <taxon>Bacteria</taxon>
        <taxon>Pseudomonadati</taxon>
        <taxon>Pseudomonadota</taxon>
        <taxon>Betaproteobacteria</taxon>
        <taxon>Burkholderiales</taxon>
        <taxon>Burkholderiaceae</taxon>
        <taxon>Cupriavidus</taxon>
    </lineage>
</organism>
<dbReference type="InterPro" id="IPR015079">
    <property type="entry name" value="DUF1889"/>
</dbReference>
<dbReference type="Gene3D" id="1.20.1290.30">
    <property type="match status" value="1"/>
</dbReference>
<comment type="caution">
    <text evidence="1">The sequence shown here is derived from an EMBL/GenBank/DDBJ whole genome shotgun (WGS) entry which is preliminary data.</text>
</comment>
<dbReference type="RefSeq" id="WP_144200096.1">
    <property type="nucleotide sequence ID" value="NZ_CAJPVH010000008.1"/>
</dbReference>
<dbReference type="EMBL" id="VCIZ01000012">
    <property type="protein sequence ID" value="TSP10964.1"/>
    <property type="molecule type" value="Genomic_DNA"/>
</dbReference>
<dbReference type="SUPFAM" id="SSF140670">
    <property type="entry name" value="YoaC-like"/>
    <property type="match status" value="1"/>
</dbReference>
<gene>
    <name evidence="1" type="ORF">FGG12_19055</name>
</gene>
<proteinExistence type="predicted"/>
<dbReference type="Pfam" id="PF08986">
    <property type="entry name" value="DUF1889"/>
    <property type="match status" value="1"/>
</dbReference>
<evidence type="ECO:0000313" key="2">
    <source>
        <dbReference type="Proteomes" id="UP000318943"/>
    </source>
</evidence>
<protein>
    <submittedName>
        <fullName evidence="1">Uncharacterized protein</fullName>
    </submittedName>
</protein>